<keyword evidence="2" id="KW-0812">Transmembrane</keyword>
<evidence type="ECO:0000313" key="3">
    <source>
        <dbReference type="EMBL" id="SDS54530.1"/>
    </source>
</evidence>
<name>A0A1H1T2T5_9MICO</name>
<dbReference type="AlphaFoldDB" id="A0A1H1T2T5"/>
<feature type="transmembrane region" description="Helical" evidence="2">
    <location>
        <begin position="58"/>
        <end position="79"/>
    </location>
</feature>
<feature type="transmembrane region" description="Helical" evidence="2">
    <location>
        <begin position="114"/>
        <end position="136"/>
    </location>
</feature>
<feature type="transmembrane region" description="Helical" evidence="2">
    <location>
        <begin position="85"/>
        <end position="107"/>
    </location>
</feature>
<gene>
    <name evidence="3" type="ORF">SAMN04489809_2094</name>
</gene>
<keyword evidence="2" id="KW-0472">Membrane</keyword>
<evidence type="ECO:0000256" key="1">
    <source>
        <dbReference type="SAM" id="MobiDB-lite"/>
    </source>
</evidence>
<keyword evidence="2" id="KW-1133">Transmembrane helix</keyword>
<dbReference type="EMBL" id="LT629770">
    <property type="protein sequence ID" value="SDS54530.1"/>
    <property type="molecule type" value="Genomic_DNA"/>
</dbReference>
<organism evidence="3 4">
    <name type="scientific">Microbacterium paraoxydans</name>
    <dbReference type="NCBI Taxonomy" id="199592"/>
    <lineage>
        <taxon>Bacteria</taxon>
        <taxon>Bacillati</taxon>
        <taxon>Actinomycetota</taxon>
        <taxon>Actinomycetes</taxon>
        <taxon>Micrococcales</taxon>
        <taxon>Microbacteriaceae</taxon>
        <taxon>Microbacterium</taxon>
    </lineage>
</organism>
<evidence type="ECO:0008006" key="5">
    <source>
        <dbReference type="Google" id="ProtNLM"/>
    </source>
</evidence>
<dbReference type="eggNOG" id="ENOG5032052">
    <property type="taxonomic scope" value="Bacteria"/>
</dbReference>
<dbReference type="Proteomes" id="UP000182126">
    <property type="component" value="Chromosome I"/>
</dbReference>
<sequence>MVSDHERQRARYVGGTEGAPPVPPPGGYRGARRQQQIGPTRPVLSPLPPQEKKPAANALGWIALVAAILFVLILFGTLVVGGTDLLYGVTMITLQLLVLGVIVAALVTTGGRRLGIVALVLTILFNVATVGALSALRTSASGNYEGVKTAEQRHAEAYPGIKGTAPQEALTQQSMEEVRAEADALFTDIRERLSADFGFTWVQVGDEDIRPERNGYGGESMLSEYTSAAWATEQPVQGYARKLEVMAAIDEVVAAHGLWNLYSFNDPANSGIDPSMIAKLYGSDDPRTQTTWEYYTENYPDPLRFYANIYDLSNDADGGFRASREAQSARTGEPVEGLQLVVIAGKVLSEADRAEFEKRLQDYPGFE</sequence>
<protein>
    <recommendedName>
        <fullName evidence="5">Sox C-terminal domain-containing protein</fullName>
    </recommendedName>
</protein>
<feature type="region of interest" description="Disordered" evidence="1">
    <location>
        <begin position="1"/>
        <end position="49"/>
    </location>
</feature>
<proteinExistence type="predicted"/>
<evidence type="ECO:0000313" key="4">
    <source>
        <dbReference type="Proteomes" id="UP000182126"/>
    </source>
</evidence>
<accession>A0A1H1T2T5</accession>
<evidence type="ECO:0000256" key="2">
    <source>
        <dbReference type="SAM" id="Phobius"/>
    </source>
</evidence>
<reference evidence="3 4" key="1">
    <citation type="submission" date="2016-10" db="EMBL/GenBank/DDBJ databases">
        <authorList>
            <person name="de Groot N.N."/>
        </authorList>
    </citation>
    <scope>NUCLEOTIDE SEQUENCE [LARGE SCALE GENOMIC DNA]</scope>
    <source>
        <strain evidence="3 4">DSM 15019</strain>
    </source>
</reference>